<dbReference type="FunFam" id="1.10.287.310:FF:000008">
    <property type="entry name" value="Uncharacterized protein"/>
    <property type="match status" value="1"/>
</dbReference>
<dbReference type="eggNOG" id="KOG3436">
    <property type="taxonomic scope" value="Eukaryota"/>
</dbReference>
<sequence length="124" mass="14374">MDKKVRVHKLRPQNESQLTTDLQKLQDELSQLRVAKIAGGTANKLGKIKLVRKSIAKYLTVINEKRRSAVKSEFKGKSLKPLDIRIKKTRAIRRKLTKKQRSAVLQRIQKVRDNFGLRKYALRA</sequence>
<dbReference type="GeneID" id="14906041"/>
<evidence type="ECO:0000256" key="1">
    <source>
        <dbReference type="ARBA" id="ARBA00009254"/>
    </source>
</evidence>
<comment type="similarity">
    <text evidence="1">Belongs to the universal ribosomal protein uL29 family.</text>
</comment>
<dbReference type="InterPro" id="IPR036049">
    <property type="entry name" value="Ribosomal_uL29_sf"/>
</dbReference>
<dbReference type="GO" id="GO:0022625">
    <property type="term" value="C:cytosolic large ribosomal subunit"/>
    <property type="evidence" value="ECO:0007669"/>
    <property type="project" value="InterPro"/>
</dbReference>
<dbReference type="Pfam" id="PF00831">
    <property type="entry name" value="Ribosomal_L29"/>
    <property type="match status" value="1"/>
</dbReference>
<dbReference type="OrthoDB" id="295891at2759"/>
<keyword evidence="5" id="KW-1185">Reference proteome</keyword>
<dbReference type="GO" id="GO:0003729">
    <property type="term" value="F:mRNA binding"/>
    <property type="evidence" value="ECO:0007669"/>
    <property type="project" value="TreeGrafter"/>
</dbReference>
<organism evidence="4 5">
    <name type="scientific">Ichthyophthirius multifiliis</name>
    <name type="common">White spot disease agent</name>
    <name type="synonym">Ich</name>
    <dbReference type="NCBI Taxonomy" id="5932"/>
    <lineage>
        <taxon>Eukaryota</taxon>
        <taxon>Sar</taxon>
        <taxon>Alveolata</taxon>
        <taxon>Ciliophora</taxon>
        <taxon>Intramacronucleata</taxon>
        <taxon>Oligohymenophorea</taxon>
        <taxon>Hymenostomatida</taxon>
        <taxon>Ophryoglenina</taxon>
        <taxon>Ichthyophthirius</taxon>
    </lineage>
</organism>
<dbReference type="RefSeq" id="XP_004031155.1">
    <property type="nucleotide sequence ID" value="XM_004031107.1"/>
</dbReference>
<evidence type="ECO:0000256" key="2">
    <source>
        <dbReference type="ARBA" id="ARBA00022980"/>
    </source>
</evidence>
<evidence type="ECO:0000313" key="5">
    <source>
        <dbReference type="Proteomes" id="UP000008983"/>
    </source>
</evidence>
<dbReference type="GO" id="GO:0000463">
    <property type="term" value="P:maturation of LSU-rRNA from tricistronic rRNA transcript (SSU-rRNA, 5.8S rRNA, LSU-rRNA)"/>
    <property type="evidence" value="ECO:0007669"/>
    <property type="project" value="InterPro"/>
</dbReference>
<name>G0QXW7_ICHMU</name>
<dbReference type="FunCoup" id="G0QXW7">
    <property type="interactions" value="432"/>
</dbReference>
<dbReference type="HAMAP" id="MF_00374">
    <property type="entry name" value="Ribosomal_uL29"/>
    <property type="match status" value="1"/>
</dbReference>
<dbReference type="GO" id="GO:0003735">
    <property type="term" value="F:structural constituent of ribosome"/>
    <property type="evidence" value="ECO:0007669"/>
    <property type="project" value="InterPro"/>
</dbReference>
<keyword evidence="2" id="KW-0689">Ribosomal protein</keyword>
<reference evidence="4 5" key="1">
    <citation type="submission" date="2011-07" db="EMBL/GenBank/DDBJ databases">
        <authorList>
            <person name="Coyne R."/>
            <person name="Brami D."/>
            <person name="Johnson J."/>
            <person name="Hostetler J."/>
            <person name="Hannick L."/>
            <person name="Clark T."/>
            <person name="Cassidy-Hanley D."/>
            <person name="Inman J."/>
        </authorList>
    </citation>
    <scope>NUCLEOTIDE SEQUENCE [LARGE SCALE GENOMIC DNA]</scope>
    <source>
        <strain evidence="4 5">G5</strain>
    </source>
</reference>
<dbReference type="PANTHER" id="PTHR45722:SF2">
    <property type="entry name" value="LARGE RIBOSOMAL SUBUNIT PROTEIN UL29-RELATED"/>
    <property type="match status" value="1"/>
</dbReference>
<dbReference type="Gene3D" id="1.10.287.310">
    <property type="match status" value="1"/>
</dbReference>
<evidence type="ECO:0008006" key="6">
    <source>
        <dbReference type="Google" id="ProtNLM"/>
    </source>
</evidence>
<dbReference type="Proteomes" id="UP000008983">
    <property type="component" value="Unassembled WGS sequence"/>
</dbReference>
<dbReference type="STRING" id="857967.G0QXW7"/>
<evidence type="ECO:0000313" key="4">
    <source>
        <dbReference type="EMBL" id="EGR29919.1"/>
    </source>
</evidence>
<gene>
    <name evidence="4" type="ORF">IMG5_145730</name>
</gene>
<protein>
    <recommendedName>
        <fullName evidence="6">60S ribosomal protein L35</fullName>
    </recommendedName>
</protein>
<accession>G0QXW7</accession>
<dbReference type="PANTHER" id="PTHR45722">
    <property type="entry name" value="60S RIBOSOMAL PROTEIN L35"/>
    <property type="match status" value="1"/>
</dbReference>
<proteinExistence type="inferred from homology"/>
<dbReference type="AlphaFoldDB" id="G0QXW7"/>
<dbReference type="Gene3D" id="6.10.250.3450">
    <property type="match status" value="1"/>
</dbReference>
<dbReference type="InterPro" id="IPR045059">
    <property type="entry name" value="Ribosomal_uL29_euk"/>
</dbReference>
<evidence type="ECO:0000256" key="3">
    <source>
        <dbReference type="ARBA" id="ARBA00023274"/>
    </source>
</evidence>
<dbReference type="FunFam" id="6.10.250.3450:FF:000001">
    <property type="entry name" value="60S ribosomal protein L35"/>
    <property type="match status" value="1"/>
</dbReference>
<dbReference type="SUPFAM" id="SSF46561">
    <property type="entry name" value="Ribosomal protein L29 (L29p)"/>
    <property type="match status" value="1"/>
</dbReference>
<keyword evidence="3" id="KW-0687">Ribonucleoprotein</keyword>
<dbReference type="OMA" id="VMNQKAR"/>
<dbReference type="NCBIfam" id="TIGR00012">
    <property type="entry name" value="L29"/>
    <property type="match status" value="1"/>
</dbReference>
<dbReference type="InterPro" id="IPR001854">
    <property type="entry name" value="Ribosomal_uL29"/>
</dbReference>
<dbReference type="GO" id="GO:0006412">
    <property type="term" value="P:translation"/>
    <property type="evidence" value="ECO:0007669"/>
    <property type="project" value="InterPro"/>
</dbReference>
<dbReference type="EMBL" id="GL984091">
    <property type="protein sequence ID" value="EGR29919.1"/>
    <property type="molecule type" value="Genomic_DNA"/>
</dbReference>
<dbReference type="InParanoid" id="G0QXW7"/>